<dbReference type="EMBL" id="JAERRC010000046">
    <property type="protein sequence ID" value="MBL0707187.1"/>
    <property type="molecule type" value="Genomic_DNA"/>
</dbReference>
<evidence type="ECO:0000313" key="5">
    <source>
        <dbReference type="Proteomes" id="UP000639051"/>
    </source>
</evidence>
<keyword evidence="5" id="KW-1185">Reference proteome</keyword>
<dbReference type="RefSeq" id="WP_189693640.1">
    <property type="nucleotide sequence ID" value="NZ_BNCM01000006.1"/>
</dbReference>
<feature type="domain" description="MmgE/PrpD C-terminal" evidence="3">
    <location>
        <begin position="270"/>
        <end position="440"/>
    </location>
</feature>
<name>A0ABS1K8G4_9MICC</name>
<feature type="domain" description="MmgE/PrpD N-terminal" evidence="2">
    <location>
        <begin position="5"/>
        <end position="240"/>
    </location>
</feature>
<dbReference type="InterPro" id="IPR036148">
    <property type="entry name" value="MmgE/PrpD_sf"/>
</dbReference>
<dbReference type="InterPro" id="IPR045337">
    <property type="entry name" value="MmgE_PrpD_C"/>
</dbReference>
<evidence type="ECO:0000259" key="3">
    <source>
        <dbReference type="Pfam" id="PF19305"/>
    </source>
</evidence>
<dbReference type="InterPro" id="IPR042188">
    <property type="entry name" value="MmgE/PrpD_sf_2"/>
</dbReference>
<dbReference type="PANTHER" id="PTHR16943">
    <property type="entry name" value="2-METHYLCITRATE DEHYDRATASE-RELATED"/>
    <property type="match status" value="1"/>
</dbReference>
<organism evidence="4 5">
    <name type="scientific">Sinomonas cellulolyticus</name>
    <dbReference type="NCBI Taxonomy" id="2801916"/>
    <lineage>
        <taxon>Bacteria</taxon>
        <taxon>Bacillati</taxon>
        <taxon>Actinomycetota</taxon>
        <taxon>Actinomycetes</taxon>
        <taxon>Micrococcales</taxon>
        <taxon>Micrococcaceae</taxon>
        <taxon>Sinomonas</taxon>
    </lineage>
</organism>
<dbReference type="Gene3D" id="3.30.1330.120">
    <property type="entry name" value="2-methylcitrate dehydratase PrpD"/>
    <property type="match status" value="1"/>
</dbReference>
<evidence type="ECO:0000259" key="2">
    <source>
        <dbReference type="Pfam" id="PF03972"/>
    </source>
</evidence>
<dbReference type="InterPro" id="IPR042183">
    <property type="entry name" value="MmgE/PrpD_sf_1"/>
</dbReference>
<evidence type="ECO:0000313" key="4">
    <source>
        <dbReference type="EMBL" id="MBL0707187.1"/>
    </source>
</evidence>
<sequence>MTQLRDLAEWAATLTIDDIPDEVLTQAAWCVLDLLGVTVAASRDDAVTRLIAAERTMDDSRQARVLVRGDRFSVPAAARINAFTSSLTELADNVSVHANEANIPLALAYGEHHGVNGADVLVAVVVGAETARRLHDVYYDAKRPASEFPVGMTSPLNTFGSAFTAARLMGADPQTMLDTANVSFNLIASALDVTVMRGSELKPMLFSGWPSACGYTAATYAAHGLTAAPDSFFSPQGGWLPGAAEVWNADEFTRDLGTRWELQRPDRKRHAACGFSHSALDSVLDLTRDVTDMDRIERIDVGLFPFGAQTVGGPADGITTSTAAKFNLRYLIASALRCGSVVAIGDTAEGTIPGRLADPEFVKVMDKVTVTANEEYGFARRFTSDVRVRLAGGEERTAVLDHARGRGDNQLTKTELDEKYTTLAAPVLGDERAEQVRRVVDELVGVDDVTTLVDLLVD</sequence>
<dbReference type="Proteomes" id="UP000639051">
    <property type="component" value="Unassembled WGS sequence"/>
</dbReference>
<dbReference type="InterPro" id="IPR005656">
    <property type="entry name" value="MmgE_PrpD"/>
</dbReference>
<dbReference type="Pfam" id="PF03972">
    <property type="entry name" value="MmgE_PrpD_N"/>
    <property type="match status" value="1"/>
</dbReference>
<dbReference type="PANTHER" id="PTHR16943:SF8">
    <property type="entry name" value="2-METHYLCITRATE DEHYDRATASE"/>
    <property type="match status" value="1"/>
</dbReference>
<reference evidence="4 5" key="1">
    <citation type="submission" date="2021-01" db="EMBL/GenBank/DDBJ databases">
        <title>Genome public.</title>
        <authorList>
            <person name="Liu C."/>
            <person name="Sun Q."/>
        </authorList>
    </citation>
    <scope>NUCLEOTIDE SEQUENCE [LARGE SCALE GENOMIC DNA]</scope>
    <source>
        <strain evidence="4 5">JC656</strain>
    </source>
</reference>
<accession>A0ABS1K8G4</accession>
<gene>
    <name evidence="4" type="ORF">JJE72_16965</name>
</gene>
<comment type="caution">
    <text evidence="4">The sequence shown here is derived from an EMBL/GenBank/DDBJ whole genome shotgun (WGS) entry which is preliminary data.</text>
</comment>
<proteinExistence type="inferred from homology"/>
<evidence type="ECO:0000256" key="1">
    <source>
        <dbReference type="ARBA" id="ARBA00006174"/>
    </source>
</evidence>
<protein>
    <submittedName>
        <fullName evidence="4">MmgE/PrpD family protein</fullName>
    </submittedName>
</protein>
<dbReference type="Gene3D" id="1.10.4100.10">
    <property type="entry name" value="2-methylcitrate dehydratase PrpD"/>
    <property type="match status" value="1"/>
</dbReference>
<dbReference type="InterPro" id="IPR045336">
    <property type="entry name" value="MmgE_PrpD_N"/>
</dbReference>
<comment type="similarity">
    <text evidence="1">Belongs to the PrpD family.</text>
</comment>
<dbReference type="SUPFAM" id="SSF103378">
    <property type="entry name" value="2-methylcitrate dehydratase PrpD"/>
    <property type="match status" value="1"/>
</dbReference>
<dbReference type="Pfam" id="PF19305">
    <property type="entry name" value="MmgE_PrpD_C"/>
    <property type="match status" value="1"/>
</dbReference>